<feature type="transmembrane region" description="Helical" evidence="1">
    <location>
        <begin position="15"/>
        <end position="36"/>
    </location>
</feature>
<dbReference type="PANTHER" id="PTHR40465:SF1">
    <property type="entry name" value="DUF6534 DOMAIN-CONTAINING PROTEIN"/>
    <property type="match status" value="1"/>
</dbReference>
<dbReference type="PANTHER" id="PTHR40465">
    <property type="entry name" value="CHROMOSOME 1, WHOLE GENOME SHOTGUN SEQUENCE"/>
    <property type="match status" value="1"/>
</dbReference>
<dbReference type="InterPro" id="IPR045339">
    <property type="entry name" value="DUF6534"/>
</dbReference>
<evidence type="ECO:0000313" key="4">
    <source>
        <dbReference type="Proteomes" id="UP000015241"/>
    </source>
</evidence>
<keyword evidence="1" id="KW-0812">Transmembrane</keyword>
<dbReference type="EMBL" id="KE504309">
    <property type="protein sequence ID" value="EPS93007.1"/>
    <property type="molecule type" value="Genomic_DNA"/>
</dbReference>
<evidence type="ECO:0000256" key="1">
    <source>
        <dbReference type="SAM" id="Phobius"/>
    </source>
</evidence>
<keyword evidence="4" id="KW-1185">Reference proteome</keyword>
<dbReference type="Pfam" id="PF20152">
    <property type="entry name" value="DUF6534"/>
    <property type="match status" value="1"/>
</dbReference>
<dbReference type="Proteomes" id="UP000015241">
    <property type="component" value="Unassembled WGS sequence"/>
</dbReference>
<gene>
    <name evidence="3" type="ORF">FOMPIDRAFT_114925</name>
</gene>
<accession>S8DJJ4</accession>
<keyword evidence="1" id="KW-0472">Membrane</keyword>
<organism evidence="3 4">
    <name type="scientific">Fomitopsis schrenkii</name>
    <name type="common">Brown rot fungus</name>
    <dbReference type="NCBI Taxonomy" id="2126942"/>
    <lineage>
        <taxon>Eukaryota</taxon>
        <taxon>Fungi</taxon>
        <taxon>Dikarya</taxon>
        <taxon>Basidiomycota</taxon>
        <taxon>Agaricomycotina</taxon>
        <taxon>Agaricomycetes</taxon>
        <taxon>Polyporales</taxon>
        <taxon>Fomitopsis</taxon>
    </lineage>
</organism>
<keyword evidence="1" id="KW-1133">Transmembrane helix</keyword>
<dbReference type="HOGENOM" id="CLU_046025_5_1_1"/>
<dbReference type="OrthoDB" id="3270417at2759"/>
<feature type="transmembrane region" description="Helical" evidence="1">
    <location>
        <begin position="48"/>
        <end position="69"/>
    </location>
</feature>
<dbReference type="AlphaFoldDB" id="S8DJJ4"/>
<feature type="transmembrane region" description="Helical" evidence="1">
    <location>
        <begin position="89"/>
        <end position="109"/>
    </location>
</feature>
<feature type="transmembrane region" description="Helical" evidence="1">
    <location>
        <begin position="176"/>
        <end position="196"/>
    </location>
</feature>
<name>S8DJJ4_FOMSC</name>
<proteinExistence type="predicted"/>
<reference evidence="3 4" key="1">
    <citation type="journal article" date="2012" name="Science">
        <title>The Paleozoic origin of enzymatic lignin decomposition reconstructed from 31 fungal genomes.</title>
        <authorList>
            <person name="Floudas D."/>
            <person name="Binder M."/>
            <person name="Riley R."/>
            <person name="Barry K."/>
            <person name="Blanchette R.A."/>
            <person name="Henrissat B."/>
            <person name="Martinez A.T."/>
            <person name="Otillar R."/>
            <person name="Spatafora J.W."/>
            <person name="Yadav J.S."/>
            <person name="Aerts A."/>
            <person name="Benoit I."/>
            <person name="Boyd A."/>
            <person name="Carlson A."/>
            <person name="Copeland A."/>
            <person name="Coutinho P.M."/>
            <person name="de Vries R.P."/>
            <person name="Ferreira P."/>
            <person name="Findley K."/>
            <person name="Foster B."/>
            <person name="Gaskell J."/>
            <person name="Glotzer D."/>
            <person name="Gorecki P."/>
            <person name="Heitman J."/>
            <person name="Hesse C."/>
            <person name="Hori C."/>
            <person name="Igarashi K."/>
            <person name="Jurgens J.A."/>
            <person name="Kallen N."/>
            <person name="Kersten P."/>
            <person name="Kohler A."/>
            <person name="Kuees U."/>
            <person name="Kumar T.K.A."/>
            <person name="Kuo A."/>
            <person name="LaButti K."/>
            <person name="Larrondo L.F."/>
            <person name="Lindquist E."/>
            <person name="Ling A."/>
            <person name="Lombard V."/>
            <person name="Lucas S."/>
            <person name="Lundell T."/>
            <person name="Martin R."/>
            <person name="McLaughlin D.J."/>
            <person name="Morgenstern I."/>
            <person name="Morin E."/>
            <person name="Murat C."/>
            <person name="Nagy L.G."/>
            <person name="Nolan M."/>
            <person name="Ohm R.A."/>
            <person name="Patyshakuliyeva A."/>
            <person name="Rokas A."/>
            <person name="Ruiz-Duenas F.J."/>
            <person name="Sabat G."/>
            <person name="Salamov A."/>
            <person name="Samejima M."/>
            <person name="Schmutz J."/>
            <person name="Slot J.C."/>
            <person name="St John F."/>
            <person name="Stenlid J."/>
            <person name="Sun H."/>
            <person name="Sun S."/>
            <person name="Syed K."/>
            <person name="Tsang A."/>
            <person name="Wiebenga A."/>
            <person name="Young D."/>
            <person name="Pisabarro A."/>
            <person name="Eastwood D.C."/>
            <person name="Martin F."/>
            <person name="Cullen D."/>
            <person name="Grigoriev I.V."/>
            <person name="Hibbett D.S."/>
        </authorList>
    </citation>
    <scope>NUCLEOTIDE SEQUENCE</scope>
    <source>
        <strain evidence="4">FP-58527</strain>
    </source>
</reference>
<feature type="transmembrane region" description="Helical" evidence="1">
    <location>
        <begin position="129"/>
        <end position="147"/>
    </location>
</feature>
<evidence type="ECO:0000259" key="2">
    <source>
        <dbReference type="Pfam" id="PF20152"/>
    </source>
</evidence>
<evidence type="ECO:0000313" key="3">
    <source>
        <dbReference type="EMBL" id="EPS93007.1"/>
    </source>
</evidence>
<feature type="transmembrane region" description="Helical" evidence="1">
    <location>
        <begin position="208"/>
        <end position="226"/>
    </location>
</feature>
<sequence length="295" mass="32637">MATGPVDVSILNQTVGYILIGLTFELLLYGVSLAQTAHYYHEYPSDRFFIRALFLWAYLVGSHGDLAGVTQSTNSAIFKAEYCLAVRGSVFPLFYVDAHPIFMYALTGIHQFNHTILTTLLKVVMANKWPRVVLTTSMVLFALLSFLTDESNMVLGSTLDTAHAANVDSIHIPGSIQTVTAVVTDVYIAIALTIILRRKRTGFHATDSLITMLVSFAIQRGVLTALMQFLHFATYIGTFKAGAAKLIWALFYFPGGKIYTNSFLAVLNIRHWLREAPATGWRIEDIELSASKSGN</sequence>
<protein>
    <recommendedName>
        <fullName evidence="2">DUF6534 domain-containing protein</fullName>
    </recommendedName>
</protein>
<dbReference type="eggNOG" id="ENOG502R1AP">
    <property type="taxonomic scope" value="Eukaryota"/>
</dbReference>
<feature type="domain" description="DUF6534" evidence="2">
    <location>
        <begin position="181"/>
        <end position="271"/>
    </location>
</feature>
<dbReference type="InParanoid" id="S8DJJ4"/>